<feature type="transmembrane region" description="Helical" evidence="1">
    <location>
        <begin position="12"/>
        <end position="30"/>
    </location>
</feature>
<evidence type="ECO:0000313" key="2">
    <source>
        <dbReference type="EMBL" id="GGH82448.1"/>
    </source>
</evidence>
<proteinExistence type="predicted"/>
<evidence type="ECO:0000313" key="3">
    <source>
        <dbReference type="Proteomes" id="UP000605427"/>
    </source>
</evidence>
<name>A0ABQ2A219_9BACL</name>
<reference evidence="3" key="1">
    <citation type="journal article" date="2019" name="Int. J. Syst. Evol. Microbiol.">
        <title>The Global Catalogue of Microorganisms (GCM) 10K type strain sequencing project: providing services to taxonomists for standard genome sequencing and annotation.</title>
        <authorList>
            <consortium name="The Broad Institute Genomics Platform"/>
            <consortium name="The Broad Institute Genome Sequencing Center for Infectious Disease"/>
            <person name="Wu L."/>
            <person name="Ma J."/>
        </authorList>
    </citation>
    <scope>NUCLEOTIDE SEQUENCE [LARGE SCALE GENOMIC DNA]</scope>
    <source>
        <strain evidence="3">CCM 8702</strain>
    </source>
</reference>
<keyword evidence="1" id="KW-0472">Membrane</keyword>
<sequence>MQDEGGNAIKTPYAIGLMVLFFLAIFLWEFPFSKTINKEIPAIVSIADTPYPYDPPEDSEESMTTYTNKPTVIHVQGKISRKLFRKPEFDTQITVDGFNWTTDGRHSMTGPVLSERKDDLNTGGVIYDYETRYSSSDPFEYVKSAMIFFDDDFEQILLSSTTEVWMGEKEPRELLIIGSAANDEEAEQVLRSVREIYPEWNIRTEL</sequence>
<dbReference type="EMBL" id="BMDD01000004">
    <property type="protein sequence ID" value="GGH82448.1"/>
    <property type="molecule type" value="Genomic_DNA"/>
</dbReference>
<accession>A0ABQ2A219</accession>
<gene>
    <name evidence="2" type="ORF">GCM10007362_33780</name>
</gene>
<protein>
    <submittedName>
        <fullName evidence="2">Uncharacterized protein</fullName>
    </submittedName>
</protein>
<keyword evidence="1" id="KW-1133">Transmembrane helix</keyword>
<dbReference type="RefSeq" id="WP_172245632.1">
    <property type="nucleotide sequence ID" value="NZ_BMDD01000004.1"/>
</dbReference>
<evidence type="ECO:0000256" key="1">
    <source>
        <dbReference type="SAM" id="Phobius"/>
    </source>
</evidence>
<comment type="caution">
    <text evidence="2">The sequence shown here is derived from an EMBL/GenBank/DDBJ whole genome shotgun (WGS) entry which is preliminary data.</text>
</comment>
<keyword evidence="3" id="KW-1185">Reference proteome</keyword>
<organism evidence="2 3">
    <name type="scientific">Saccharibacillus endophyticus</name>
    <dbReference type="NCBI Taxonomy" id="2060666"/>
    <lineage>
        <taxon>Bacteria</taxon>
        <taxon>Bacillati</taxon>
        <taxon>Bacillota</taxon>
        <taxon>Bacilli</taxon>
        <taxon>Bacillales</taxon>
        <taxon>Paenibacillaceae</taxon>
        <taxon>Saccharibacillus</taxon>
    </lineage>
</organism>
<dbReference type="Proteomes" id="UP000605427">
    <property type="component" value="Unassembled WGS sequence"/>
</dbReference>
<keyword evidence="1" id="KW-0812">Transmembrane</keyword>